<feature type="compositionally biased region" description="Polar residues" evidence="1">
    <location>
        <begin position="228"/>
        <end position="251"/>
    </location>
</feature>
<feature type="compositionally biased region" description="Gly residues" evidence="1">
    <location>
        <begin position="189"/>
        <end position="200"/>
    </location>
</feature>
<protein>
    <submittedName>
        <fullName evidence="2">Uncharacterized protein</fullName>
    </submittedName>
</protein>
<feature type="compositionally biased region" description="Polar residues" evidence="1">
    <location>
        <begin position="283"/>
        <end position="308"/>
    </location>
</feature>
<reference evidence="2 3" key="1">
    <citation type="submission" date="2013-12" db="EMBL/GenBank/DDBJ databases">
        <title>Draft genome of the parsitic nematode Ancylostoma duodenale.</title>
        <authorList>
            <person name="Mitreva M."/>
        </authorList>
    </citation>
    <scope>NUCLEOTIDE SEQUENCE [LARGE SCALE GENOMIC DNA]</scope>
    <source>
        <strain evidence="2 3">Zhejiang</strain>
    </source>
</reference>
<feature type="region of interest" description="Disordered" evidence="1">
    <location>
        <begin position="1"/>
        <end position="159"/>
    </location>
</feature>
<feature type="compositionally biased region" description="Polar residues" evidence="1">
    <location>
        <begin position="9"/>
        <end position="20"/>
    </location>
</feature>
<sequence>SLLPEESTPAVSLESNAITNNRDELVTIQGASQEIPSSESSSDVSHALATEIPPSLIGTDGHSQESSQEDDTALPGGGTAQASLGPSDFQTHKVVSGQTLPASDPLLTDVTDVLGDTGGTAMDGAATSDLEGRDNSDSTDSTFTLGGEQSASNAPDDQSYSIVTSETMYSDWTKPLSLSSSTYYTTTLGGNGDPGAGGSGVRRRTFPGLNGDPSDSSSEHSHKVPSATDPNTEIPGQSNTDESGYSKSGSLVSVELSAAPSASRGNGFVTDPLGDNATKDYSIDSTNNADEYLSQPTMGNHETISNMAVTVDKSTDSDNLDGTPSATDHNLDISP</sequence>
<keyword evidence="3" id="KW-1185">Reference proteome</keyword>
<accession>A0A0C2C3S7</accession>
<evidence type="ECO:0000256" key="1">
    <source>
        <dbReference type="SAM" id="MobiDB-lite"/>
    </source>
</evidence>
<feature type="compositionally biased region" description="Low complexity" evidence="1">
    <location>
        <begin position="32"/>
        <end position="45"/>
    </location>
</feature>
<dbReference type="Proteomes" id="UP000054047">
    <property type="component" value="Unassembled WGS sequence"/>
</dbReference>
<name>A0A0C2C3S7_9BILA</name>
<feature type="non-terminal residue" evidence="2">
    <location>
        <position position="1"/>
    </location>
</feature>
<feature type="non-terminal residue" evidence="2">
    <location>
        <position position="335"/>
    </location>
</feature>
<dbReference type="EMBL" id="KN748178">
    <property type="protein sequence ID" value="KIH50928.1"/>
    <property type="molecule type" value="Genomic_DNA"/>
</dbReference>
<evidence type="ECO:0000313" key="2">
    <source>
        <dbReference type="EMBL" id="KIH50928.1"/>
    </source>
</evidence>
<dbReference type="AlphaFoldDB" id="A0A0C2C3S7"/>
<proteinExistence type="predicted"/>
<feature type="compositionally biased region" description="Low complexity" evidence="1">
    <location>
        <begin position="119"/>
        <end position="129"/>
    </location>
</feature>
<organism evidence="2 3">
    <name type="scientific">Ancylostoma duodenale</name>
    <dbReference type="NCBI Taxonomy" id="51022"/>
    <lineage>
        <taxon>Eukaryota</taxon>
        <taxon>Metazoa</taxon>
        <taxon>Ecdysozoa</taxon>
        <taxon>Nematoda</taxon>
        <taxon>Chromadorea</taxon>
        <taxon>Rhabditida</taxon>
        <taxon>Rhabditina</taxon>
        <taxon>Rhabditomorpha</taxon>
        <taxon>Strongyloidea</taxon>
        <taxon>Ancylostomatidae</taxon>
        <taxon>Ancylostomatinae</taxon>
        <taxon>Ancylostoma</taxon>
    </lineage>
</organism>
<evidence type="ECO:0000313" key="3">
    <source>
        <dbReference type="Proteomes" id="UP000054047"/>
    </source>
</evidence>
<feature type="region of interest" description="Disordered" evidence="1">
    <location>
        <begin position="181"/>
        <end position="335"/>
    </location>
</feature>
<gene>
    <name evidence="2" type="ORF">ANCDUO_18990</name>
</gene>
<feature type="compositionally biased region" description="Polar residues" evidence="1">
    <location>
        <begin position="138"/>
        <end position="159"/>
    </location>
</feature>